<comment type="caution">
    <text evidence="2">The sequence shown here is derived from an EMBL/GenBank/DDBJ whole genome shotgun (WGS) entry which is preliminary data.</text>
</comment>
<feature type="non-terminal residue" evidence="2">
    <location>
        <position position="104"/>
    </location>
</feature>
<dbReference type="AlphaFoldDB" id="A0AAW0X2H8"/>
<dbReference type="Gene3D" id="2.60.40.10">
    <property type="entry name" value="Immunoglobulins"/>
    <property type="match status" value="1"/>
</dbReference>
<organism evidence="2 3">
    <name type="scientific">Cherax quadricarinatus</name>
    <name type="common">Australian red claw crayfish</name>
    <dbReference type="NCBI Taxonomy" id="27406"/>
    <lineage>
        <taxon>Eukaryota</taxon>
        <taxon>Metazoa</taxon>
        <taxon>Ecdysozoa</taxon>
        <taxon>Arthropoda</taxon>
        <taxon>Crustacea</taxon>
        <taxon>Multicrustacea</taxon>
        <taxon>Malacostraca</taxon>
        <taxon>Eumalacostraca</taxon>
        <taxon>Eucarida</taxon>
        <taxon>Decapoda</taxon>
        <taxon>Pleocyemata</taxon>
        <taxon>Astacidea</taxon>
        <taxon>Parastacoidea</taxon>
        <taxon>Parastacidae</taxon>
        <taxon>Cherax</taxon>
    </lineage>
</organism>
<feature type="non-terminal residue" evidence="2">
    <location>
        <position position="1"/>
    </location>
</feature>
<sequence>YTCVASNPEGDGQSNAVALHIDYAPVCEWEGAREVLAVVGEKVEMECRVRASPPQVSYTWESLIVSNSMNQVRTSLQHHDTGLTSSGWMKADNVSSGAQRAECQ</sequence>
<dbReference type="PANTHER" id="PTHR23278:SF19">
    <property type="entry name" value="OBSCURIN"/>
    <property type="match status" value="1"/>
</dbReference>
<proteinExistence type="predicted"/>
<evidence type="ECO:0000313" key="3">
    <source>
        <dbReference type="Proteomes" id="UP001445076"/>
    </source>
</evidence>
<reference evidence="2 3" key="1">
    <citation type="journal article" date="2024" name="BMC Genomics">
        <title>Genome assembly of redclaw crayfish (Cherax quadricarinatus) provides insights into its immune adaptation and hypoxia tolerance.</title>
        <authorList>
            <person name="Liu Z."/>
            <person name="Zheng J."/>
            <person name="Li H."/>
            <person name="Fang K."/>
            <person name="Wang S."/>
            <person name="He J."/>
            <person name="Zhou D."/>
            <person name="Weng S."/>
            <person name="Chi M."/>
            <person name="Gu Z."/>
            <person name="He J."/>
            <person name="Li F."/>
            <person name="Wang M."/>
        </authorList>
    </citation>
    <scope>NUCLEOTIDE SEQUENCE [LARGE SCALE GENOMIC DNA]</scope>
    <source>
        <strain evidence="2">ZL_2023a</strain>
    </source>
</reference>
<evidence type="ECO:0000256" key="1">
    <source>
        <dbReference type="SAM" id="MobiDB-lite"/>
    </source>
</evidence>
<dbReference type="SUPFAM" id="SSF48726">
    <property type="entry name" value="Immunoglobulin"/>
    <property type="match status" value="1"/>
</dbReference>
<dbReference type="InterPro" id="IPR036179">
    <property type="entry name" value="Ig-like_dom_sf"/>
</dbReference>
<feature type="region of interest" description="Disordered" evidence="1">
    <location>
        <begin position="80"/>
        <end position="104"/>
    </location>
</feature>
<evidence type="ECO:0000313" key="2">
    <source>
        <dbReference type="EMBL" id="KAK8734469.1"/>
    </source>
</evidence>
<keyword evidence="3" id="KW-1185">Reference proteome</keyword>
<accession>A0AAW0X2H8</accession>
<evidence type="ECO:0008006" key="4">
    <source>
        <dbReference type="Google" id="ProtNLM"/>
    </source>
</evidence>
<dbReference type="PANTHER" id="PTHR23278">
    <property type="entry name" value="SIDESTEP PROTEIN"/>
    <property type="match status" value="1"/>
</dbReference>
<dbReference type="EMBL" id="JARKIK010000050">
    <property type="protein sequence ID" value="KAK8734469.1"/>
    <property type="molecule type" value="Genomic_DNA"/>
</dbReference>
<protein>
    <recommendedName>
        <fullName evidence="4">Ig-like domain-containing protein</fullName>
    </recommendedName>
</protein>
<feature type="compositionally biased region" description="Polar residues" evidence="1">
    <location>
        <begin position="82"/>
        <end position="98"/>
    </location>
</feature>
<dbReference type="InterPro" id="IPR013783">
    <property type="entry name" value="Ig-like_fold"/>
</dbReference>
<dbReference type="Proteomes" id="UP001445076">
    <property type="component" value="Unassembled WGS sequence"/>
</dbReference>
<name>A0AAW0X2H8_CHEQU</name>
<gene>
    <name evidence="2" type="ORF">OTU49_005825</name>
</gene>